<evidence type="ECO:0000313" key="2">
    <source>
        <dbReference type="EMBL" id="NDR95510.1"/>
    </source>
</evidence>
<proteinExistence type="predicted"/>
<keyword evidence="1" id="KW-1133">Transmembrane helix</keyword>
<evidence type="ECO:0000313" key="5">
    <source>
        <dbReference type="Proteomes" id="UP000471490"/>
    </source>
</evidence>
<sequence>MNGRFHLKPWCGKAADFFGYTILMKQMKTQSKNILEYKIFIASIIHPYYLLFLFCRCAPA</sequence>
<gene>
    <name evidence="3" type="ORF">D3C88_20755</name>
    <name evidence="2" type="ORF">FPI65_30830</name>
</gene>
<dbReference type="EMBL" id="VLTB01000539">
    <property type="protein sequence ID" value="NDR95510.1"/>
    <property type="molecule type" value="Genomic_DNA"/>
</dbReference>
<name>A0A2G9A598_ECOLX</name>
<dbReference type="AlphaFoldDB" id="A0A2G9A598"/>
<reference evidence="3 4" key="1">
    <citation type="journal article" date="2018" name="BMC Microbiol.">
        <title>Genome sequencing of strains of the most prevalent clonal group of O1:K1:H7 Escherichia coli that causes neonatal meningitis in France.</title>
        <authorList>
            <person name="Geslain G."/>
            <person name="Birgy A."/>
            <person name="Adiba S."/>
            <person name="Magnan M."/>
            <person name="Courroux C."/>
            <person name="Levy C."/>
            <person name="Cohen R."/>
            <person name="Bidet P."/>
            <person name="Bonacorsi S."/>
        </authorList>
    </citation>
    <scope>NUCLEOTIDE SEQUENCE [LARGE SCALE GENOMIC DNA]</scope>
    <source>
        <strain evidence="3 4">S308</strain>
    </source>
</reference>
<comment type="caution">
    <text evidence="3">The sequence shown here is derived from an EMBL/GenBank/DDBJ whole genome shotgun (WGS) entry which is preliminary data.</text>
</comment>
<feature type="transmembrane region" description="Helical" evidence="1">
    <location>
        <begin position="34"/>
        <end position="54"/>
    </location>
</feature>
<protein>
    <submittedName>
        <fullName evidence="3">Uncharacterized protein</fullName>
    </submittedName>
</protein>
<keyword evidence="1" id="KW-0812">Transmembrane</keyword>
<evidence type="ECO:0000256" key="1">
    <source>
        <dbReference type="SAM" id="Phobius"/>
    </source>
</evidence>
<keyword evidence="1" id="KW-0472">Membrane</keyword>
<reference evidence="2 5" key="2">
    <citation type="journal article" date="2020" name="Int. J. Nanomedicine">
        <title>Consequences Of Long-Term Bacteria's Exposure To Silver Nanoformulations With Different PhysicoChemical Properties.</title>
        <authorList>
            <person name="Kedziora A."/>
            <person name="Wernecki M."/>
            <person name="Korzekwa K."/>
            <person name="Speruda M."/>
            <person name="Gerasymchuk Y."/>
            <person name="Lukowiak A."/>
            <person name="Bugla-Ploskonska G."/>
        </authorList>
    </citation>
    <scope>NUCLEOTIDE SEQUENCE [LARGE SCALE GENOMIC DNA]</scope>
    <source>
        <strain evidence="2 5">ATCC 11230</strain>
    </source>
</reference>
<evidence type="ECO:0000313" key="4">
    <source>
        <dbReference type="Proteomes" id="UP000284508"/>
    </source>
</evidence>
<dbReference type="Proteomes" id="UP000471490">
    <property type="component" value="Unassembled WGS sequence"/>
</dbReference>
<evidence type="ECO:0000313" key="3">
    <source>
        <dbReference type="EMBL" id="RIB40039.1"/>
    </source>
</evidence>
<dbReference type="EMBL" id="QXHA01001395">
    <property type="protein sequence ID" value="RIB40039.1"/>
    <property type="molecule type" value="Genomic_DNA"/>
</dbReference>
<dbReference type="Proteomes" id="UP000284508">
    <property type="component" value="Unassembled WGS sequence"/>
</dbReference>
<accession>A0A2G9A598</accession>
<organism evidence="3 4">
    <name type="scientific">Escherichia coli</name>
    <dbReference type="NCBI Taxonomy" id="562"/>
    <lineage>
        <taxon>Bacteria</taxon>
        <taxon>Pseudomonadati</taxon>
        <taxon>Pseudomonadota</taxon>
        <taxon>Gammaproteobacteria</taxon>
        <taxon>Enterobacterales</taxon>
        <taxon>Enterobacteriaceae</taxon>
        <taxon>Escherichia</taxon>
    </lineage>
</organism>